<proteinExistence type="predicted"/>
<keyword evidence="5 6" id="KW-0472">Membrane</keyword>
<dbReference type="PANTHER" id="PTHR31566:SF0">
    <property type="entry name" value="CYTOCHROME C BIOGENESIS PROTEIN CCS1, CHLOROPLASTIC"/>
    <property type="match status" value="1"/>
</dbReference>
<evidence type="ECO:0000256" key="4">
    <source>
        <dbReference type="ARBA" id="ARBA00022989"/>
    </source>
</evidence>
<dbReference type="RefSeq" id="WP_238747985.1">
    <property type="nucleotide sequence ID" value="NZ_JAKOOW010000028.1"/>
</dbReference>
<evidence type="ECO:0000256" key="1">
    <source>
        <dbReference type="ARBA" id="ARBA00004141"/>
    </source>
</evidence>
<evidence type="ECO:0000313" key="9">
    <source>
        <dbReference type="Proteomes" id="UP001298424"/>
    </source>
</evidence>
<name>A0ABS9NNX7_9NEIS</name>
<feature type="transmembrane region" description="Helical" evidence="6">
    <location>
        <begin position="74"/>
        <end position="94"/>
    </location>
</feature>
<dbReference type="InterPro" id="IPR007816">
    <property type="entry name" value="ResB-like_domain"/>
</dbReference>
<keyword evidence="9" id="KW-1185">Reference proteome</keyword>
<dbReference type="EMBL" id="JAKOOW010000028">
    <property type="protein sequence ID" value="MCG6504496.1"/>
    <property type="molecule type" value="Genomic_DNA"/>
</dbReference>
<evidence type="ECO:0000313" key="8">
    <source>
        <dbReference type="EMBL" id="MCG6504496.1"/>
    </source>
</evidence>
<evidence type="ECO:0000259" key="7">
    <source>
        <dbReference type="Pfam" id="PF05140"/>
    </source>
</evidence>
<dbReference type="InterPro" id="IPR023494">
    <property type="entry name" value="Cyt_c_bgen_Ccs1/CcsB/ResB"/>
</dbReference>
<comment type="caution">
    <text evidence="8">The sequence shown here is derived from an EMBL/GenBank/DDBJ whole genome shotgun (WGS) entry which is preliminary data.</text>
</comment>
<dbReference type="Proteomes" id="UP001298424">
    <property type="component" value="Unassembled WGS sequence"/>
</dbReference>
<dbReference type="Pfam" id="PF05140">
    <property type="entry name" value="ResB"/>
    <property type="match status" value="1"/>
</dbReference>
<keyword evidence="2 6" id="KW-0812">Transmembrane</keyword>
<comment type="subcellular location">
    <subcellularLocation>
        <location evidence="1">Membrane</location>
        <topology evidence="1">Multi-pass membrane protein</topology>
    </subcellularLocation>
</comment>
<dbReference type="PANTHER" id="PTHR31566">
    <property type="entry name" value="CYTOCHROME C BIOGENESIS PROTEIN CCS1, CHLOROPLASTIC"/>
    <property type="match status" value="1"/>
</dbReference>
<sequence>MSAKPKTKIPLIRRPWFAFLSSMRFAVALLAVLSVASVIGTVLQQNQSPQDYVVKFGPFWAQIFSFLGLYDVYASSWFVAIMLFLVCSTALCLWRNVPPFLREMRSFRLKVTAKSLAHMKHSALLQGSLKADIAARYLSVRGYRTQTVRRDDGSVLLAAKKGSMNKWGYIFAHAAIIVICLGGLVDSNLLLKIGMLSGRIVPDTTSNYAGEFQAASTLGSGNPSFRGNAQIVEGQHADSVFINADKGLLLQKLPFTVELKKFHIDFYDTGMPKDFASDVIITRQDGSRQAATVRVNHPLTVEGVTIYQAGYGDGGSKLSFKSWNLSGSGAMRKIEAVSQSRYPLDLGGAGKFSIEFNDLQVYNVEDAEQAQAQPENESGRAALSKRLSEVRSVRQDRRFANVGPTIRFKLRDNSGQAHEYVNYMLPLEREGSWFFATGERSSADEPYRWLMLPADPAGRLDSFMALRELLLDPERRSRVVEKAQANVGESVRPQFKLATENLLRQFAEGGYVAIDRHIKSTVPAADQQKTGELMYQILYGAINIALDDALADRGLPPIPAGEVRGRFVLNSLDGYTALTRFESPVLLQMDGYRAVNMSALQMTKSPGALLVYLGSVLLVAGTLFMFYVREKRAWLLFDGNSIRFTMSATRSERELAREFPQHLADLERLAADLGGGKTAK</sequence>
<evidence type="ECO:0000256" key="2">
    <source>
        <dbReference type="ARBA" id="ARBA00022692"/>
    </source>
</evidence>
<feature type="domain" description="ResB-like" evidence="7">
    <location>
        <begin position="23"/>
        <end position="659"/>
    </location>
</feature>
<keyword evidence="4 6" id="KW-1133">Transmembrane helix</keyword>
<evidence type="ECO:0000256" key="6">
    <source>
        <dbReference type="SAM" id="Phobius"/>
    </source>
</evidence>
<gene>
    <name evidence="8" type="ORF">MB824_08300</name>
</gene>
<accession>A0ABS9NNX7</accession>
<reference evidence="8 9" key="1">
    <citation type="submission" date="2022-02" db="EMBL/GenBank/DDBJ databases">
        <title>Genome sequence data of Kingella unionensis sp. nov. strain CICC 24913 (CCUG 75125).</title>
        <authorList>
            <person name="Xiao M."/>
        </authorList>
    </citation>
    <scope>NUCLEOTIDE SEQUENCE [LARGE SCALE GENOMIC DNA]</scope>
    <source>
        <strain evidence="8 9">CICC 24913</strain>
    </source>
</reference>
<evidence type="ECO:0000256" key="5">
    <source>
        <dbReference type="ARBA" id="ARBA00023136"/>
    </source>
</evidence>
<keyword evidence="3" id="KW-0201">Cytochrome c-type biogenesis</keyword>
<evidence type="ECO:0000256" key="3">
    <source>
        <dbReference type="ARBA" id="ARBA00022748"/>
    </source>
</evidence>
<organism evidence="8 9">
    <name type="scientific">Kingella pumchi</name>
    <dbReference type="NCBI Taxonomy" id="2779506"/>
    <lineage>
        <taxon>Bacteria</taxon>
        <taxon>Pseudomonadati</taxon>
        <taxon>Pseudomonadota</taxon>
        <taxon>Betaproteobacteria</taxon>
        <taxon>Neisseriales</taxon>
        <taxon>Neisseriaceae</taxon>
        <taxon>Kingella</taxon>
    </lineage>
</organism>
<protein>
    <submittedName>
        <fullName evidence="8">Cytochrome c biogenesis protein ResB</fullName>
    </submittedName>
</protein>
<feature type="transmembrane region" description="Helical" evidence="6">
    <location>
        <begin position="609"/>
        <end position="628"/>
    </location>
</feature>
<feature type="transmembrane region" description="Helical" evidence="6">
    <location>
        <begin position="167"/>
        <end position="185"/>
    </location>
</feature>